<dbReference type="GO" id="GO:0003677">
    <property type="term" value="F:DNA binding"/>
    <property type="evidence" value="ECO:0007669"/>
    <property type="project" value="TreeGrafter"/>
</dbReference>
<feature type="site" description="Electron transfer via tryptophanyl radical" evidence="13">
    <location>
        <position position="367"/>
    </location>
</feature>
<dbReference type="AlphaFoldDB" id="A0A2T5MDS5"/>
<dbReference type="Gene3D" id="3.40.50.620">
    <property type="entry name" value="HUPs"/>
    <property type="match status" value="1"/>
</dbReference>
<dbReference type="GO" id="GO:0071949">
    <property type="term" value="F:FAD binding"/>
    <property type="evidence" value="ECO:0007669"/>
    <property type="project" value="TreeGrafter"/>
</dbReference>
<evidence type="ECO:0000256" key="1">
    <source>
        <dbReference type="ARBA" id="ARBA00001932"/>
    </source>
</evidence>
<dbReference type="Pfam" id="PF00875">
    <property type="entry name" value="DNA_photolyase"/>
    <property type="match status" value="1"/>
</dbReference>
<dbReference type="EC" id="4.1.99.3" evidence="3"/>
<feature type="binding site" evidence="12">
    <location>
        <begin position="236"/>
        <end position="240"/>
    </location>
    <ligand>
        <name>FAD</name>
        <dbReference type="ChEBI" id="CHEBI:57692"/>
    </ligand>
</feature>
<evidence type="ECO:0000259" key="15">
    <source>
        <dbReference type="PROSITE" id="PS51645"/>
    </source>
</evidence>
<keyword evidence="7 14" id="KW-0157">Chromophore</keyword>
<dbReference type="PRINTS" id="PR00147">
    <property type="entry name" value="DNAPHOTLYASE"/>
</dbReference>
<evidence type="ECO:0000256" key="3">
    <source>
        <dbReference type="ARBA" id="ARBA00013149"/>
    </source>
</evidence>
<dbReference type="InterPro" id="IPR036134">
    <property type="entry name" value="Crypto/Photolyase_FAD-like_sf"/>
</dbReference>
<dbReference type="PANTHER" id="PTHR11455">
    <property type="entry name" value="CRYPTOCHROME"/>
    <property type="match status" value="1"/>
</dbReference>
<evidence type="ECO:0000256" key="7">
    <source>
        <dbReference type="ARBA" id="ARBA00022991"/>
    </source>
</evidence>
<dbReference type="GO" id="GO:0003904">
    <property type="term" value="F:deoxyribodipyrimidine photo-lyase activity"/>
    <property type="evidence" value="ECO:0007669"/>
    <property type="project" value="UniProtKB-EC"/>
</dbReference>
<dbReference type="Gene3D" id="1.25.40.80">
    <property type="match status" value="1"/>
</dbReference>
<dbReference type="PROSITE" id="PS51645">
    <property type="entry name" value="PHR_CRY_ALPHA_BETA"/>
    <property type="match status" value="1"/>
</dbReference>
<evidence type="ECO:0000256" key="14">
    <source>
        <dbReference type="RuleBase" id="RU004182"/>
    </source>
</evidence>
<gene>
    <name evidence="16" type="ORF">CJD38_14560</name>
</gene>
<dbReference type="InterPro" id="IPR002081">
    <property type="entry name" value="Cryptochrome/DNA_photolyase_1"/>
</dbReference>
<evidence type="ECO:0000313" key="17">
    <source>
        <dbReference type="Proteomes" id="UP000244248"/>
    </source>
</evidence>
<dbReference type="InterPro" id="IPR018394">
    <property type="entry name" value="DNA_photolyase_1_CS_C"/>
</dbReference>
<comment type="caution">
    <text evidence="16">The sequence shown here is derived from an EMBL/GenBank/DDBJ whole genome shotgun (WGS) entry which is preliminary data.</text>
</comment>
<evidence type="ECO:0000256" key="4">
    <source>
        <dbReference type="ARBA" id="ARBA00014046"/>
    </source>
</evidence>
<sequence>MTTALLWLRRDLRLTDHPALIAACERHERVLPVYIHAPDEDAPWSPGAASRWWLHHSLKALGDSLKAIGAPLIIREGDSLTSLRALIKETDASAVYWSRLYEPTAIARDTRVKEALRSDEIEAESFNSALLFEPWTLKTLSGEPYRVFTPFWRNASARLHSPVPLAAPEHISAPKKLPKSLPLDALNLLPKIPWAGGFTPRWQPGEAGAFIALNEFCEERMPDYKEARDIPSLDATSSLSPHLHFGEISPRQIIARAQAQAASDDAPGMLAGSEHFAREIGWREFAHHLLFHYPKTPDEPMYASKFGRFPWRKRGESINDLEAWQRGQTGIPIVDAGMRQLWTTGYMHNRVRMIVASLLTKNLLIPWQDGAHWFWDTLVDASLANNTLGWQWVAGCGADAAPYYRIFNPVLQSAKFDPHGIYLRRWVPELAALPDKDLHAPWEKPALLAGTGYPKPIVDLADSRVRALAAYEAIKGTDPA</sequence>
<evidence type="ECO:0000256" key="2">
    <source>
        <dbReference type="ARBA" id="ARBA00005862"/>
    </source>
</evidence>
<reference evidence="16 17" key="1">
    <citation type="submission" date="2018-04" db="EMBL/GenBank/DDBJ databases">
        <title>Novel species isolated from glacier.</title>
        <authorList>
            <person name="Liu Q."/>
            <person name="Xin Y.-H."/>
        </authorList>
    </citation>
    <scope>NUCLEOTIDE SEQUENCE [LARGE SCALE GENOMIC DNA]</scope>
    <source>
        <strain evidence="16 17">GT1R17</strain>
    </source>
</reference>
<dbReference type="InterPro" id="IPR014729">
    <property type="entry name" value="Rossmann-like_a/b/a_fold"/>
</dbReference>
<name>A0A2T5MDS5_9GAMM</name>
<dbReference type="PROSITE" id="PS00394">
    <property type="entry name" value="DNA_PHOTOLYASES_1_1"/>
    <property type="match status" value="1"/>
</dbReference>
<evidence type="ECO:0000256" key="8">
    <source>
        <dbReference type="ARBA" id="ARBA00031671"/>
    </source>
</evidence>
<dbReference type="OrthoDB" id="9772484at2"/>
<feature type="binding site" evidence="12">
    <location>
        <position position="276"/>
    </location>
    <ligand>
        <name>FAD</name>
        <dbReference type="ChEBI" id="CHEBI:57692"/>
    </ligand>
</feature>
<proteinExistence type="inferred from homology"/>
<protein>
    <recommendedName>
        <fullName evidence="4">Deoxyribodipyrimidine photo-lyase</fullName>
        <ecNumber evidence="3">4.1.99.3</ecNumber>
    </recommendedName>
    <alternativeName>
        <fullName evidence="8">DNA photolyase</fullName>
    </alternativeName>
    <alternativeName>
        <fullName evidence="11">Photoreactivating enzyme</fullName>
    </alternativeName>
</protein>
<keyword evidence="5 12" id="KW-0285">Flavoprotein</keyword>
<dbReference type="Pfam" id="PF03441">
    <property type="entry name" value="FAD_binding_7"/>
    <property type="match status" value="1"/>
</dbReference>
<dbReference type="InterPro" id="IPR005101">
    <property type="entry name" value="Cryptochr/Photolyase_FAD-bd"/>
</dbReference>
<evidence type="ECO:0000256" key="10">
    <source>
        <dbReference type="ARBA" id="ARBA00059220"/>
    </source>
</evidence>
<dbReference type="SUPFAM" id="SSF48173">
    <property type="entry name" value="Cryptochrome/photolyase FAD-binding domain"/>
    <property type="match status" value="1"/>
</dbReference>
<feature type="site" description="Electron transfer via tryptophanyl radical" evidence="13">
    <location>
        <position position="311"/>
    </location>
</feature>
<dbReference type="GO" id="GO:0000719">
    <property type="term" value="P:photoreactive repair"/>
    <property type="evidence" value="ECO:0007669"/>
    <property type="project" value="UniProtKB-ARBA"/>
</dbReference>
<comment type="similarity">
    <text evidence="2">Belongs to the DNA photolyase class-1 family.</text>
</comment>
<accession>A0A2T5MDS5</accession>
<evidence type="ECO:0000256" key="13">
    <source>
        <dbReference type="PIRSR" id="PIRSR602081-2"/>
    </source>
</evidence>
<dbReference type="RefSeq" id="WP_107941082.1">
    <property type="nucleotide sequence ID" value="NZ_QANS01000005.1"/>
</dbReference>
<comment type="catalytic activity">
    <reaction evidence="9">
        <text>cyclobutadipyrimidine (in DNA) = 2 pyrimidine residues (in DNA).</text>
        <dbReference type="EC" id="4.1.99.3"/>
    </reaction>
</comment>
<feature type="site" description="Electron transfer via tryptophanyl radical" evidence="13">
    <location>
        <position position="390"/>
    </location>
</feature>
<organism evidence="16 17">
    <name type="scientific">Stenotrophobium rhamnosiphilum</name>
    <dbReference type="NCBI Taxonomy" id="2029166"/>
    <lineage>
        <taxon>Bacteria</taxon>
        <taxon>Pseudomonadati</taxon>
        <taxon>Pseudomonadota</taxon>
        <taxon>Gammaproteobacteria</taxon>
        <taxon>Nevskiales</taxon>
        <taxon>Nevskiaceae</taxon>
        <taxon>Stenotrophobium</taxon>
    </lineage>
</organism>
<dbReference type="InterPro" id="IPR036155">
    <property type="entry name" value="Crypto/Photolyase_N_sf"/>
</dbReference>
<evidence type="ECO:0000256" key="12">
    <source>
        <dbReference type="PIRSR" id="PIRSR602081-1"/>
    </source>
</evidence>
<feature type="domain" description="Photolyase/cryptochrome alpha/beta" evidence="15">
    <location>
        <begin position="2"/>
        <end position="131"/>
    </location>
</feature>
<comment type="cofactor">
    <cofactor evidence="12">
        <name>FAD</name>
        <dbReference type="ChEBI" id="CHEBI:57692"/>
    </cofactor>
    <text evidence="12">Binds 1 FAD per subunit.</text>
</comment>
<dbReference type="EMBL" id="QANS01000005">
    <property type="protein sequence ID" value="PTU30709.1"/>
    <property type="molecule type" value="Genomic_DNA"/>
</dbReference>
<keyword evidence="17" id="KW-1185">Reference proteome</keyword>
<dbReference type="InterPro" id="IPR006050">
    <property type="entry name" value="DNA_photolyase_N"/>
</dbReference>
<comment type="cofactor">
    <cofactor evidence="1">
        <name>(6R)-5,10-methylene-5,6,7,8-tetrahydrofolate</name>
        <dbReference type="ChEBI" id="CHEBI:15636"/>
    </cofactor>
</comment>
<evidence type="ECO:0000256" key="11">
    <source>
        <dbReference type="ARBA" id="ARBA00083107"/>
    </source>
</evidence>
<comment type="function">
    <text evidence="10">Involved in repair of UV radiation-induced DNA damage. Catalyzes the light-dependent monomerization (300-600 nm) of cyclobutyl pyrimidine dimers (in cis-syn configuration), which are formed between adjacent bases on the same DNA strand upon exposure to ultraviolet radiation.</text>
</comment>
<dbReference type="PANTHER" id="PTHR11455:SF9">
    <property type="entry name" value="CRYPTOCHROME CIRCADIAN CLOCK 5 ISOFORM X1"/>
    <property type="match status" value="1"/>
</dbReference>
<dbReference type="FunFam" id="1.10.579.10:FF:000003">
    <property type="entry name" value="Deoxyribodipyrimidine photo-lyase"/>
    <property type="match status" value="1"/>
</dbReference>
<dbReference type="Proteomes" id="UP000244248">
    <property type="component" value="Unassembled WGS sequence"/>
</dbReference>
<evidence type="ECO:0000256" key="6">
    <source>
        <dbReference type="ARBA" id="ARBA00022827"/>
    </source>
</evidence>
<evidence type="ECO:0000256" key="9">
    <source>
        <dbReference type="ARBA" id="ARBA00033999"/>
    </source>
</evidence>
<evidence type="ECO:0000313" key="16">
    <source>
        <dbReference type="EMBL" id="PTU30709.1"/>
    </source>
</evidence>
<evidence type="ECO:0000256" key="5">
    <source>
        <dbReference type="ARBA" id="ARBA00022630"/>
    </source>
</evidence>
<keyword evidence="16" id="KW-0456">Lyase</keyword>
<keyword evidence="6 12" id="KW-0274">FAD</keyword>
<comment type="similarity">
    <text evidence="14">Belongs to the DNA photolyase family.</text>
</comment>
<dbReference type="Gene3D" id="1.10.579.10">
    <property type="entry name" value="DNA Cyclobutane Dipyrimidine Photolyase, subunit A, domain 3"/>
    <property type="match status" value="1"/>
</dbReference>
<feature type="binding site" evidence="12">
    <location>
        <position position="224"/>
    </location>
    <ligand>
        <name>FAD</name>
        <dbReference type="ChEBI" id="CHEBI:57692"/>
    </ligand>
</feature>
<dbReference type="SUPFAM" id="SSF52425">
    <property type="entry name" value="Cryptochrome/photolyase, N-terminal domain"/>
    <property type="match status" value="1"/>
</dbReference>
<dbReference type="GO" id="GO:0009416">
    <property type="term" value="P:response to light stimulus"/>
    <property type="evidence" value="ECO:0007669"/>
    <property type="project" value="TreeGrafter"/>
</dbReference>